<comment type="similarity">
    <text evidence="2">Belongs to the RibF family.</text>
</comment>
<dbReference type="GO" id="GO:0009231">
    <property type="term" value="P:riboflavin biosynthetic process"/>
    <property type="evidence" value="ECO:0007669"/>
    <property type="project" value="InterPro"/>
</dbReference>
<dbReference type="Gene3D" id="2.40.30.30">
    <property type="entry name" value="Riboflavin kinase-like"/>
    <property type="match status" value="1"/>
</dbReference>
<dbReference type="GO" id="GO:0003919">
    <property type="term" value="F:FMN adenylyltransferase activity"/>
    <property type="evidence" value="ECO:0007669"/>
    <property type="project" value="InterPro"/>
</dbReference>
<dbReference type="GO" id="GO:0006747">
    <property type="term" value="P:FAD biosynthetic process"/>
    <property type="evidence" value="ECO:0007669"/>
    <property type="project" value="UniProtKB-UniPathway"/>
</dbReference>
<evidence type="ECO:0000256" key="3">
    <source>
        <dbReference type="ARBA" id="ARBA00022630"/>
    </source>
</evidence>
<keyword evidence="3" id="KW-0285">Flavoprotein</keyword>
<keyword evidence="4" id="KW-0288">FMN</keyword>
<dbReference type="SUPFAM" id="SSF52374">
    <property type="entry name" value="Nucleotidylyl transferase"/>
    <property type="match status" value="1"/>
</dbReference>
<evidence type="ECO:0000313" key="11">
    <source>
        <dbReference type="EMBL" id="SVD94549.1"/>
    </source>
</evidence>
<keyword evidence="7" id="KW-0547">Nucleotide-binding</keyword>
<reference evidence="11" key="1">
    <citation type="submission" date="2018-05" db="EMBL/GenBank/DDBJ databases">
        <authorList>
            <person name="Lanie J.A."/>
            <person name="Ng W.-L."/>
            <person name="Kazmierczak K.M."/>
            <person name="Andrzejewski T.M."/>
            <person name="Davidsen T.M."/>
            <person name="Wayne K.J."/>
            <person name="Tettelin H."/>
            <person name="Glass J.I."/>
            <person name="Rusch D."/>
            <person name="Podicherti R."/>
            <person name="Tsui H.-C.T."/>
            <person name="Winkler M.E."/>
        </authorList>
    </citation>
    <scope>NUCLEOTIDE SEQUENCE</scope>
</reference>
<accession>A0A382ZH70</accession>
<evidence type="ECO:0000256" key="5">
    <source>
        <dbReference type="ARBA" id="ARBA00022679"/>
    </source>
</evidence>
<dbReference type="GO" id="GO:0008531">
    <property type="term" value="F:riboflavin kinase activity"/>
    <property type="evidence" value="ECO:0007669"/>
    <property type="project" value="InterPro"/>
</dbReference>
<dbReference type="GO" id="GO:0009398">
    <property type="term" value="P:FMN biosynthetic process"/>
    <property type="evidence" value="ECO:0007669"/>
    <property type="project" value="TreeGrafter"/>
</dbReference>
<evidence type="ECO:0000256" key="9">
    <source>
        <dbReference type="ARBA" id="ARBA00022840"/>
    </source>
</evidence>
<sequence>EDRKFKLFEKYGVDFIINIRFNKNFSEIIAEKFIKKIIYKKINPRLLSVSNNFKFGRKRKGDINLLKNFSYKYDYQLLNVQPFKYKGIIVSSTRIRKCLQRGNIYLANKLLSRTWFVDGIVNKGEKLGRKLGYRTCNFCIRNYILPKLGIYAVKVLIGNKKKIYNGVAYLGRRPTFEGKEIFLEINIFGIKKNLYKKRLSVYFQKFIRGDRKFKNPTKLVKQMNKDVIFVKKGLKTKLVL</sequence>
<dbReference type="PANTHER" id="PTHR22749">
    <property type="entry name" value="RIBOFLAVIN KINASE/FMN ADENYLYLTRANSFERASE"/>
    <property type="match status" value="1"/>
</dbReference>
<dbReference type="Gene3D" id="3.40.50.620">
    <property type="entry name" value="HUPs"/>
    <property type="match status" value="1"/>
</dbReference>
<protein>
    <recommendedName>
        <fullName evidence="10">Riboflavin kinase domain-containing protein</fullName>
    </recommendedName>
</protein>
<evidence type="ECO:0000256" key="2">
    <source>
        <dbReference type="ARBA" id="ARBA00010214"/>
    </source>
</evidence>
<dbReference type="InterPro" id="IPR015865">
    <property type="entry name" value="Riboflavin_kinase_bac/euk"/>
</dbReference>
<evidence type="ECO:0000256" key="7">
    <source>
        <dbReference type="ARBA" id="ARBA00022741"/>
    </source>
</evidence>
<keyword evidence="9" id="KW-0067">ATP-binding</keyword>
<dbReference type="InterPro" id="IPR015864">
    <property type="entry name" value="FAD_synthase"/>
</dbReference>
<dbReference type="SMART" id="SM00904">
    <property type="entry name" value="Flavokinase"/>
    <property type="match status" value="1"/>
</dbReference>
<dbReference type="EMBL" id="UINC01183678">
    <property type="protein sequence ID" value="SVD94549.1"/>
    <property type="molecule type" value="Genomic_DNA"/>
</dbReference>
<dbReference type="InterPro" id="IPR014729">
    <property type="entry name" value="Rossmann-like_a/b/a_fold"/>
</dbReference>
<proteinExistence type="inferred from homology"/>
<dbReference type="AlphaFoldDB" id="A0A382ZH70"/>
<keyword evidence="6" id="KW-0548">Nucleotidyltransferase</keyword>
<dbReference type="Pfam" id="PF01687">
    <property type="entry name" value="Flavokinase"/>
    <property type="match status" value="1"/>
</dbReference>
<gene>
    <name evidence="11" type="ORF">METZ01_LOCUS447403</name>
</gene>
<evidence type="ECO:0000256" key="6">
    <source>
        <dbReference type="ARBA" id="ARBA00022695"/>
    </source>
</evidence>
<dbReference type="UniPathway" id="UPA00277">
    <property type="reaction ID" value="UER00407"/>
</dbReference>
<evidence type="ECO:0000256" key="1">
    <source>
        <dbReference type="ARBA" id="ARBA00004726"/>
    </source>
</evidence>
<evidence type="ECO:0000256" key="4">
    <source>
        <dbReference type="ARBA" id="ARBA00022643"/>
    </source>
</evidence>
<name>A0A382ZH70_9ZZZZ</name>
<organism evidence="11">
    <name type="scientific">marine metagenome</name>
    <dbReference type="NCBI Taxonomy" id="408172"/>
    <lineage>
        <taxon>unclassified sequences</taxon>
        <taxon>metagenomes</taxon>
        <taxon>ecological metagenomes</taxon>
    </lineage>
</organism>
<keyword evidence="8" id="KW-0274">FAD</keyword>
<feature type="non-terminal residue" evidence="11">
    <location>
        <position position="1"/>
    </location>
</feature>
<dbReference type="InterPro" id="IPR023468">
    <property type="entry name" value="Riboflavin_kinase"/>
</dbReference>
<dbReference type="Pfam" id="PF06574">
    <property type="entry name" value="FAD_syn"/>
    <property type="match status" value="1"/>
</dbReference>
<feature type="domain" description="Riboflavin kinase" evidence="10">
    <location>
        <begin position="110"/>
        <end position="235"/>
    </location>
</feature>
<dbReference type="GO" id="GO:0005524">
    <property type="term" value="F:ATP binding"/>
    <property type="evidence" value="ECO:0007669"/>
    <property type="project" value="UniProtKB-KW"/>
</dbReference>
<dbReference type="PANTHER" id="PTHR22749:SF6">
    <property type="entry name" value="RIBOFLAVIN KINASE"/>
    <property type="match status" value="1"/>
</dbReference>
<dbReference type="SUPFAM" id="SSF82114">
    <property type="entry name" value="Riboflavin kinase-like"/>
    <property type="match status" value="1"/>
</dbReference>
<evidence type="ECO:0000259" key="10">
    <source>
        <dbReference type="SMART" id="SM00904"/>
    </source>
</evidence>
<keyword evidence="5" id="KW-0808">Transferase</keyword>
<dbReference type="InterPro" id="IPR023465">
    <property type="entry name" value="Riboflavin_kinase_dom_sf"/>
</dbReference>
<evidence type="ECO:0000256" key="8">
    <source>
        <dbReference type="ARBA" id="ARBA00022827"/>
    </source>
</evidence>
<comment type="pathway">
    <text evidence="1">Cofactor biosynthesis; FAD biosynthesis; FAD from FMN: step 1/1.</text>
</comment>